<proteinExistence type="predicted"/>
<sequence length="82" mass="8826">MRRAWGCPPAAPVAGRVFPHFPIRPPVLSHLTGAFAFNRCLRVFDAAAMLQALQTRNGPAASKRRQAIADSAEAVGTPQGRF</sequence>
<keyword evidence="3" id="KW-1185">Reference proteome</keyword>
<protein>
    <submittedName>
        <fullName evidence="2">Uncharacterized protein</fullName>
    </submittedName>
</protein>
<comment type="caution">
    <text evidence="2">The sequence shown here is derived from an EMBL/GenBank/DDBJ whole genome shotgun (WGS) entry which is preliminary data.</text>
</comment>
<evidence type="ECO:0000313" key="3">
    <source>
        <dbReference type="Proteomes" id="UP001620520"/>
    </source>
</evidence>
<name>A0ABW8N4C3_9MICC</name>
<dbReference type="EMBL" id="JBIYEW010000003">
    <property type="protein sequence ID" value="MFK4637969.1"/>
    <property type="molecule type" value="Genomic_DNA"/>
</dbReference>
<accession>A0ABW8N4C3</accession>
<reference evidence="2 3" key="1">
    <citation type="submission" date="2024-10" db="EMBL/GenBank/DDBJ databases">
        <title>Novel secondary metabolite-producing bacteria for plant disease control.</title>
        <authorList>
            <person name="Chevrette M."/>
        </authorList>
    </citation>
    <scope>NUCLEOTIDE SEQUENCE [LARGE SCALE GENOMIC DNA]</scope>
    <source>
        <strain evidence="2 3">J30 TE3557</strain>
    </source>
</reference>
<gene>
    <name evidence="2" type="ORF">ABIA52_000858</name>
</gene>
<evidence type="ECO:0000256" key="1">
    <source>
        <dbReference type="SAM" id="MobiDB-lite"/>
    </source>
</evidence>
<evidence type="ECO:0000313" key="2">
    <source>
        <dbReference type="EMBL" id="MFK4637969.1"/>
    </source>
</evidence>
<organism evidence="2 3">
    <name type="scientific">Paenarthrobacter histidinolovorans</name>
    <dbReference type="NCBI Taxonomy" id="43664"/>
    <lineage>
        <taxon>Bacteria</taxon>
        <taxon>Bacillati</taxon>
        <taxon>Actinomycetota</taxon>
        <taxon>Actinomycetes</taxon>
        <taxon>Micrococcales</taxon>
        <taxon>Micrococcaceae</taxon>
        <taxon>Paenarthrobacter</taxon>
    </lineage>
</organism>
<feature type="region of interest" description="Disordered" evidence="1">
    <location>
        <begin position="58"/>
        <end position="82"/>
    </location>
</feature>
<dbReference type="Proteomes" id="UP001620520">
    <property type="component" value="Unassembled WGS sequence"/>
</dbReference>